<name>A0A8J4TZL9_CLAMG</name>
<dbReference type="InterPro" id="IPR018114">
    <property type="entry name" value="TRYPSIN_HIS"/>
</dbReference>
<feature type="domain" description="Peptidase S1" evidence="9">
    <location>
        <begin position="719"/>
        <end position="762"/>
    </location>
</feature>
<sequence>MDRNPWVSTLAILLLFTQYISGQRIPENVKIHIWEGNVTVTWDPLQENPGDYLYQVQLMNYVDSAAWVNVSHCNLLKSTICNIGNISVYSQLKVRVGVLINQTNMSWSTRRHINVRLSELLPPTFALSSTPDSIRVKIHMKPILDDIFPYGVKYTIDLWPKGQENQTQSKTKISKENLDEVRTTSKDKLDEVRTKSKDKLDDKNEAIPFTSLRPLQEYCVRVKVESISTEASNISAVHCVKLPLGPKMMVTLTLLGLLGSAFFLLGIRYLLKQPQKMPSALKLVVDAWKPMIIKSDQVEPVTDKGWIVFSNNTDTKKDIVFPEDDKERRGSLDSGVSIELLSPSVSDAKTEGQIGDAVDSGCESLNDGSVKRVTRQFSNHAIHCSGKNDRTEDSGLGLSHREVSGSLEGEDTGLLSEVVVGDGYRSQSPSSVDTQNDLDSNMAAPAAGYRSSHVKCTCSDHEYCIWCKIKTPFTGDCQPVPESQTDFRHNDDGNSPSNSTAQETTIPLNPSQQVLAKRGKHRKPMPATKPRLNTCASKNKRLITILAVLVVLGILAVVGYLIAQLVQNSYYFCSKSLKFIPLDKACDGKSDCAEAEDEAFCVSHFTANMTFPVRLASNLSVLQMYNDKENMWRTVCADGWTMAHTTAACQKLGYTLNPSYSSVRLTDLSSGLKQSYCAVGPNGAQQVSLNTTNQKTCSSGLVVSLSCSDCGPKAPESRIVGGQNALIENWPWQVSLQLIGQHTCGGSILSPYWIITAAHCFT</sequence>
<dbReference type="SUPFAM" id="SSF50494">
    <property type="entry name" value="Trypsin-like serine proteases"/>
    <property type="match status" value="1"/>
</dbReference>
<keyword evidence="1 11" id="KW-0645">Protease</keyword>
<evidence type="ECO:0000256" key="6">
    <source>
        <dbReference type="SAM" id="MobiDB-lite"/>
    </source>
</evidence>
<dbReference type="Pfam" id="PF15494">
    <property type="entry name" value="SRCR_2"/>
    <property type="match status" value="1"/>
</dbReference>
<dbReference type="SUPFAM" id="SSF57424">
    <property type="entry name" value="LDL receptor-like module"/>
    <property type="match status" value="1"/>
</dbReference>
<dbReference type="PANTHER" id="PTHR20859:SF94">
    <property type="entry name" value="CYTOKINE RECEPTOR FAMILY MEMBER B7"/>
    <property type="match status" value="1"/>
</dbReference>
<dbReference type="Pfam" id="PF09294">
    <property type="entry name" value="Interfer-bind"/>
    <property type="match status" value="1"/>
</dbReference>
<organism evidence="11 12">
    <name type="scientific">Clarias magur</name>
    <name type="common">Asian catfish</name>
    <name type="synonym">Macropteronotus magur</name>
    <dbReference type="NCBI Taxonomy" id="1594786"/>
    <lineage>
        <taxon>Eukaryota</taxon>
        <taxon>Metazoa</taxon>
        <taxon>Chordata</taxon>
        <taxon>Craniata</taxon>
        <taxon>Vertebrata</taxon>
        <taxon>Euteleostomi</taxon>
        <taxon>Actinopterygii</taxon>
        <taxon>Neopterygii</taxon>
        <taxon>Teleostei</taxon>
        <taxon>Ostariophysi</taxon>
        <taxon>Siluriformes</taxon>
        <taxon>Clariidae</taxon>
        <taxon>Clarias</taxon>
    </lineage>
</organism>
<evidence type="ECO:0000256" key="2">
    <source>
        <dbReference type="ARBA" id="ARBA00022801"/>
    </source>
</evidence>
<dbReference type="InterPro" id="IPR036116">
    <property type="entry name" value="FN3_sf"/>
</dbReference>
<accession>A0A8J4TZL9</accession>
<dbReference type="Pfam" id="PF00089">
    <property type="entry name" value="Trypsin"/>
    <property type="match status" value="1"/>
</dbReference>
<dbReference type="CDD" id="cd00112">
    <property type="entry name" value="LDLa"/>
    <property type="match status" value="1"/>
</dbReference>
<keyword evidence="8" id="KW-0732">Signal</keyword>
<dbReference type="InterPro" id="IPR003961">
    <property type="entry name" value="FN3_dom"/>
</dbReference>
<dbReference type="AlphaFoldDB" id="A0A8J4TZL9"/>
<feature type="signal peptide" evidence="8">
    <location>
        <begin position="1"/>
        <end position="22"/>
    </location>
</feature>
<feature type="domain" description="SRCR" evidence="10">
    <location>
        <begin position="622"/>
        <end position="708"/>
    </location>
</feature>
<keyword evidence="4" id="KW-1015">Disulfide bond</keyword>
<dbReference type="Gene3D" id="3.10.250.10">
    <property type="entry name" value="SRCR-like domain"/>
    <property type="match status" value="1"/>
</dbReference>
<dbReference type="InterPro" id="IPR013783">
    <property type="entry name" value="Ig-like_fold"/>
</dbReference>
<evidence type="ECO:0000256" key="4">
    <source>
        <dbReference type="ARBA" id="ARBA00023157"/>
    </source>
</evidence>
<evidence type="ECO:0000256" key="8">
    <source>
        <dbReference type="SAM" id="SignalP"/>
    </source>
</evidence>
<keyword evidence="7" id="KW-0472">Membrane</keyword>
<dbReference type="PROSITE" id="PS00134">
    <property type="entry name" value="TRYPSIN_HIS"/>
    <property type="match status" value="1"/>
</dbReference>
<keyword evidence="3" id="KW-0720">Serine protease</keyword>
<dbReference type="InterPro" id="IPR015373">
    <property type="entry name" value="Interferon/interleukin_rcp_dom"/>
</dbReference>
<evidence type="ECO:0000259" key="9">
    <source>
        <dbReference type="PROSITE" id="PS50240"/>
    </source>
</evidence>
<dbReference type="SUPFAM" id="SSF56487">
    <property type="entry name" value="SRCR-like"/>
    <property type="match status" value="1"/>
</dbReference>
<dbReference type="PROSITE" id="PS50240">
    <property type="entry name" value="TRYPSIN_DOM"/>
    <property type="match status" value="1"/>
</dbReference>
<comment type="caution">
    <text evidence="5">Lacks conserved residue(s) required for the propagation of feature annotation.</text>
</comment>
<dbReference type="InterPro" id="IPR043504">
    <property type="entry name" value="Peptidase_S1_PA_chymotrypsin"/>
</dbReference>
<dbReference type="InterPro" id="IPR001190">
    <property type="entry name" value="SRCR"/>
</dbReference>
<feature type="compositionally biased region" description="Polar residues" evidence="6">
    <location>
        <begin position="493"/>
        <end position="514"/>
    </location>
</feature>
<keyword evidence="7" id="KW-1133">Transmembrane helix</keyword>
<proteinExistence type="predicted"/>
<protein>
    <submittedName>
        <fullName evidence="11">Transmembrane protease serine 4-like isoform X1</fullName>
    </submittedName>
</protein>
<evidence type="ECO:0000313" key="11">
    <source>
        <dbReference type="EMBL" id="KAF5890202.1"/>
    </source>
</evidence>
<dbReference type="PROSITE" id="PS50287">
    <property type="entry name" value="SRCR_2"/>
    <property type="match status" value="1"/>
</dbReference>
<dbReference type="InterPro" id="IPR036772">
    <property type="entry name" value="SRCR-like_dom_sf"/>
</dbReference>
<dbReference type="Pfam" id="PF01108">
    <property type="entry name" value="Tissue_fac"/>
    <property type="match status" value="1"/>
</dbReference>
<gene>
    <name evidence="11" type="ORF">DAT39_020094</name>
</gene>
<dbReference type="GO" id="GO:0004252">
    <property type="term" value="F:serine-type endopeptidase activity"/>
    <property type="evidence" value="ECO:0007669"/>
    <property type="project" value="InterPro"/>
</dbReference>
<feature type="transmembrane region" description="Helical" evidence="7">
    <location>
        <begin position="542"/>
        <end position="563"/>
    </location>
</feature>
<evidence type="ECO:0000313" key="12">
    <source>
        <dbReference type="Proteomes" id="UP000727407"/>
    </source>
</evidence>
<feature type="region of interest" description="Disordered" evidence="6">
    <location>
        <begin position="482"/>
        <end position="531"/>
    </location>
</feature>
<evidence type="ECO:0000256" key="1">
    <source>
        <dbReference type="ARBA" id="ARBA00022670"/>
    </source>
</evidence>
<dbReference type="InterPro" id="IPR002172">
    <property type="entry name" value="LDrepeatLR_classA_rpt"/>
</dbReference>
<keyword evidence="12" id="KW-1185">Reference proteome</keyword>
<comment type="caution">
    <text evidence="11">The sequence shown here is derived from an EMBL/GenBank/DDBJ whole genome shotgun (WGS) entry which is preliminary data.</text>
</comment>
<evidence type="ECO:0000256" key="7">
    <source>
        <dbReference type="SAM" id="Phobius"/>
    </source>
</evidence>
<dbReference type="SUPFAM" id="SSF49265">
    <property type="entry name" value="Fibronectin type III"/>
    <property type="match status" value="2"/>
</dbReference>
<dbReference type="InterPro" id="IPR001254">
    <property type="entry name" value="Trypsin_dom"/>
</dbReference>
<dbReference type="Gene3D" id="2.60.40.10">
    <property type="entry name" value="Immunoglobulins"/>
    <property type="match status" value="1"/>
</dbReference>
<evidence type="ECO:0000256" key="3">
    <source>
        <dbReference type="ARBA" id="ARBA00022825"/>
    </source>
</evidence>
<dbReference type="GO" id="GO:0004896">
    <property type="term" value="F:cytokine receptor activity"/>
    <property type="evidence" value="ECO:0007669"/>
    <property type="project" value="TreeGrafter"/>
</dbReference>
<evidence type="ECO:0000256" key="5">
    <source>
        <dbReference type="PROSITE-ProRule" id="PRU00196"/>
    </source>
</evidence>
<keyword evidence="2" id="KW-0378">Hydrolase</keyword>
<feature type="chain" id="PRO_5035158109" evidence="8">
    <location>
        <begin position="23"/>
        <end position="762"/>
    </location>
</feature>
<dbReference type="GO" id="GO:0005886">
    <property type="term" value="C:plasma membrane"/>
    <property type="evidence" value="ECO:0007669"/>
    <property type="project" value="TreeGrafter"/>
</dbReference>
<dbReference type="GO" id="GO:0006508">
    <property type="term" value="P:proteolysis"/>
    <property type="evidence" value="ECO:0007669"/>
    <property type="project" value="UniProtKB-KW"/>
</dbReference>
<dbReference type="Proteomes" id="UP000727407">
    <property type="component" value="Unassembled WGS sequence"/>
</dbReference>
<dbReference type="InterPro" id="IPR036055">
    <property type="entry name" value="LDL_receptor-like_sf"/>
</dbReference>
<dbReference type="PANTHER" id="PTHR20859">
    <property type="entry name" value="INTERFERON/INTERLEUKIN RECEPTOR"/>
    <property type="match status" value="1"/>
</dbReference>
<dbReference type="OrthoDB" id="8805892at2759"/>
<feature type="non-terminal residue" evidence="11">
    <location>
        <position position="762"/>
    </location>
</feature>
<feature type="transmembrane region" description="Helical" evidence="7">
    <location>
        <begin position="248"/>
        <end position="271"/>
    </location>
</feature>
<dbReference type="SMART" id="SM00202">
    <property type="entry name" value="SR"/>
    <property type="match status" value="1"/>
</dbReference>
<dbReference type="EMBL" id="QNUK01000711">
    <property type="protein sequence ID" value="KAF5890202.1"/>
    <property type="molecule type" value="Genomic_DNA"/>
</dbReference>
<evidence type="ECO:0000259" key="10">
    <source>
        <dbReference type="PROSITE" id="PS50287"/>
    </source>
</evidence>
<keyword evidence="7 11" id="KW-0812">Transmembrane</keyword>
<dbReference type="InterPro" id="IPR050650">
    <property type="entry name" value="Type-II_Cytokine-TF_Rcpt"/>
</dbReference>
<dbReference type="InterPro" id="IPR009003">
    <property type="entry name" value="Peptidase_S1_PA"/>
</dbReference>
<reference evidence="11" key="1">
    <citation type="submission" date="2020-07" db="EMBL/GenBank/DDBJ databases">
        <title>Clarias magur genome sequencing, assembly and annotation.</title>
        <authorList>
            <person name="Kushwaha B."/>
            <person name="Kumar R."/>
            <person name="Das P."/>
            <person name="Joshi C.G."/>
            <person name="Kumar D."/>
            <person name="Nagpure N.S."/>
            <person name="Pandey M."/>
            <person name="Agarwal S."/>
            <person name="Srivastava S."/>
            <person name="Singh M."/>
            <person name="Sahoo L."/>
            <person name="Jayasankar P."/>
            <person name="Meher P.K."/>
            <person name="Koringa P.G."/>
            <person name="Iquebal M.A."/>
            <person name="Das S.P."/>
            <person name="Bit A."/>
            <person name="Patnaik S."/>
            <person name="Patel N."/>
            <person name="Shah T.M."/>
            <person name="Hinsu A."/>
            <person name="Jena J.K."/>
        </authorList>
    </citation>
    <scope>NUCLEOTIDE SEQUENCE</scope>
    <source>
        <strain evidence="11">CIFAMagur01</strain>
        <tissue evidence="11">Testis</tissue>
    </source>
</reference>
<dbReference type="Gene3D" id="2.40.10.10">
    <property type="entry name" value="Trypsin-like serine proteases"/>
    <property type="match status" value="1"/>
</dbReference>